<accession>A0AAD6VA32</accession>
<comment type="caution">
    <text evidence="1">The sequence shown here is derived from an EMBL/GenBank/DDBJ whole genome shotgun (WGS) entry which is preliminary data.</text>
</comment>
<reference evidence="1" key="1">
    <citation type="submission" date="2023-03" db="EMBL/GenBank/DDBJ databases">
        <title>Massive genome expansion in bonnet fungi (Mycena s.s.) driven by repeated elements and novel gene families across ecological guilds.</title>
        <authorList>
            <consortium name="Lawrence Berkeley National Laboratory"/>
            <person name="Harder C.B."/>
            <person name="Miyauchi S."/>
            <person name="Viragh M."/>
            <person name="Kuo A."/>
            <person name="Thoen E."/>
            <person name="Andreopoulos B."/>
            <person name="Lu D."/>
            <person name="Skrede I."/>
            <person name="Drula E."/>
            <person name="Henrissat B."/>
            <person name="Morin E."/>
            <person name="Kohler A."/>
            <person name="Barry K."/>
            <person name="LaButti K."/>
            <person name="Morin E."/>
            <person name="Salamov A."/>
            <person name="Lipzen A."/>
            <person name="Mereny Z."/>
            <person name="Hegedus B."/>
            <person name="Baldrian P."/>
            <person name="Stursova M."/>
            <person name="Weitz H."/>
            <person name="Taylor A."/>
            <person name="Grigoriev I.V."/>
            <person name="Nagy L.G."/>
            <person name="Martin F."/>
            <person name="Kauserud H."/>
        </authorList>
    </citation>
    <scope>NUCLEOTIDE SEQUENCE</scope>
    <source>
        <strain evidence="1">9144</strain>
    </source>
</reference>
<dbReference type="Proteomes" id="UP001219525">
    <property type="component" value="Unassembled WGS sequence"/>
</dbReference>
<name>A0AAD6VA32_9AGAR</name>
<organism evidence="1 2">
    <name type="scientific">Mycena pura</name>
    <dbReference type="NCBI Taxonomy" id="153505"/>
    <lineage>
        <taxon>Eukaryota</taxon>
        <taxon>Fungi</taxon>
        <taxon>Dikarya</taxon>
        <taxon>Basidiomycota</taxon>
        <taxon>Agaricomycotina</taxon>
        <taxon>Agaricomycetes</taxon>
        <taxon>Agaricomycetidae</taxon>
        <taxon>Agaricales</taxon>
        <taxon>Marasmiineae</taxon>
        <taxon>Mycenaceae</taxon>
        <taxon>Mycena</taxon>
    </lineage>
</organism>
<dbReference type="Gene3D" id="1.10.510.10">
    <property type="entry name" value="Transferase(Phosphotransferase) domain 1"/>
    <property type="match status" value="1"/>
</dbReference>
<gene>
    <name evidence="1" type="ORF">GGX14DRAFT_456072</name>
</gene>
<dbReference type="SUPFAM" id="SSF56112">
    <property type="entry name" value="Protein kinase-like (PK-like)"/>
    <property type="match status" value="1"/>
</dbReference>
<keyword evidence="1" id="KW-0418">Kinase</keyword>
<dbReference type="GO" id="GO:0016301">
    <property type="term" value="F:kinase activity"/>
    <property type="evidence" value="ECO:0007669"/>
    <property type="project" value="UniProtKB-KW"/>
</dbReference>
<proteinExistence type="predicted"/>
<dbReference type="Gene3D" id="3.30.200.20">
    <property type="entry name" value="Phosphorylase Kinase, domain 1"/>
    <property type="match status" value="1"/>
</dbReference>
<dbReference type="EMBL" id="JARJCW010000037">
    <property type="protein sequence ID" value="KAJ7207066.1"/>
    <property type="molecule type" value="Genomic_DNA"/>
</dbReference>
<keyword evidence="1" id="KW-0808">Transferase</keyword>
<evidence type="ECO:0000313" key="2">
    <source>
        <dbReference type="Proteomes" id="UP001219525"/>
    </source>
</evidence>
<protein>
    <submittedName>
        <fullName evidence="1">Kinase-like domain-containing protein</fullName>
    </submittedName>
</protein>
<evidence type="ECO:0000313" key="1">
    <source>
        <dbReference type="EMBL" id="KAJ7207066.1"/>
    </source>
</evidence>
<dbReference type="InterPro" id="IPR050235">
    <property type="entry name" value="CK1_Ser-Thr_kinase"/>
</dbReference>
<sequence length="366" mass="40220">MYRAQELIAHGGLASVHTATAPTGTIVALKKQHITKHVAHPMLRHEACAMEILKGHPSIPLVDAWARSQYYEYLTMQLLGPSIADLFTSGKLPGITMAARLAVQMVGLLYSLSCTGPLKPTRNSVDLLSMRASMRIAVKVSRLFHPIYTFCSHSAGSSRRDDMESLAYTFLEFALPVGTLPWHDIRKFTIIGLEKEAWTGAELAADIPPVFGNFLDYTRGLRFEEEPDYLRWRKAFSGVVSDPSLAGLATERAFEKRVVPHAVASSDSEDDYGVSAESDDNWYPVCSGPAPHGVAVRNLFGDEDTLIFKAASLMTDVPTMPSRDIYNNNEQLIPLVGTGAMDDHDEANCSRQISKVDCDGSSIPKF</sequence>
<dbReference type="AlphaFoldDB" id="A0AAD6VA32"/>
<keyword evidence="2" id="KW-1185">Reference proteome</keyword>
<dbReference type="InterPro" id="IPR011009">
    <property type="entry name" value="Kinase-like_dom_sf"/>
</dbReference>
<dbReference type="PANTHER" id="PTHR11909">
    <property type="entry name" value="CASEIN KINASE-RELATED"/>
    <property type="match status" value="1"/>
</dbReference>